<evidence type="ECO:0000256" key="1">
    <source>
        <dbReference type="ARBA" id="ARBA00022729"/>
    </source>
</evidence>
<dbReference type="InterPro" id="IPR011050">
    <property type="entry name" value="Pectin_lyase_fold/virulence"/>
</dbReference>
<dbReference type="Pfam" id="PF12951">
    <property type="entry name" value="PATR"/>
    <property type="match status" value="5"/>
</dbReference>
<feature type="transmembrane region" description="Helical" evidence="2">
    <location>
        <begin position="48"/>
        <end position="71"/>
    </location>
</feature>
<evidence type="ECO:0000256" key="2">
    <source>
        <dbReference type="SAM" id="Phobius"/>
    </source>
</evidence>
<dbReference type="InterPro" id="IPR013425">
    <property type="entry name" value="Autotrns_rpt"/>
</dbReference>
<gene>
    <name evidence="3" type="primary">bmaC_2</name>
    <name evidence="3" type="ORF">SCARR_02250</name>
</gene>
<dbReference type="NCBIfam" id="TIGR02601">
    <property type="entry name" value="autotrns_rpt"/>
    <property type="match status" value="4"/>
</dbReference>
<accession>A0A6C2UJP9</accession>
<sequence>MNKQLNSISSYEEANMATSETEQVNSVTVDSMASAHRRSLWRKPKRKLVHPCLTILLLVFHLFQLPVLGAVKTWDGSYNANWNVGINWAGNLAPVDDDDVVFPSGAANLSNTNNISGLDLNSITFTGSGYDIHGNDITLAGGIAGQHVSGANEVWLNCSFTANQTITVVNGAATLEVNGDIALGSYDLRLDTTGYLEMGGSISGSGDVRKYYNGKVRYDVDYAGILIPLVGGRPNTYTGTTYVYGGILELRKTRGVMIIGGGFTRVSDTAIAGNLVVGSGSIGPDTVIFDDYGSQIADSAEITINAAGHLDLNNQSETIGPLSMTGGQISTGTGTITLHEDVDAVYASSGTYSTATIYGNVNLPENRVFTTTGGGAPALVIEAAVSGSGNLTKTGSSGLYLESANSYTGITTVEQGQLSIADSTALGSALAGTVVNSGAGLILGSGVDVGNESLSLSGPGVSSQGALWSVNSATASWSGPIVLETDTVIGVVGAAGHLSLNKIISGSGGFTKTGAGTLLLASSINNTYGGTTYVSEGTLELNDTASATEMLPGDAVVEDGTTLLLTEGNQIANSATITVEGTGLFDLNNWSETIAGLIMQGGTVDSGAGTLTLNGDVDILASTTSANINGNLAFTGGLRTLSVANGSVFYDLNLSANVSDAGGGLLVTHTTPVGNFIRFLGNNSFSGPLTIENVRVAAENPYSLGSAVGGTTVKDNSTLWLFQTSITNEALTLEGGATLTGQYDCEWAGPITLDGDVTINNYSAGNTFELSGTISGSGGFTKVNSGTLALIGSDANTYSGDTVVASGTLELGQGYNITAVPGDLLIHDTVLLTADRQVSQAGDIWIGSAGLLDCGVNWTRCDELTGNGEVRFGVGGFLDFGYNNGSCSFDGTMTGAGFAGGWALSKYGSGTIILTGTNNFTEGTTIHAGTLVVNGNQSANSWIHVNTSGTLAGTGTVSEVKGSGNIMPGTSPGILTTGNLLMQTTGNFMVELNGPAPGTGYDQLNVQGTNNLANATLTVLPNFTTPVGFGAAFTIIDNDGADPITGTFNGLPNGSVFDVGGTGFKINYDGGTGNDVVLTLLDQPGSSVSVNATDTGWYDSTGYHSSGNENYIAGTYIGGSGSHNNWLVFNVPEFSGAIIKAELLIKCSNINTPNDQETYVLHHVSTPIGTLVAGGSGLTDIYNDLGEGAVYGIRNVAELEAYERAIVPLNVTLINDATAAMGGQIALGGSIVSLEGAPSEFLFGSSIGTGDAVQLRLTFGTSITINSSKTGWYDTNGYHNVLNPNYIVGEASSLRYHNFFVFDLPVLSGELLDAQVLANSFAINSPTNFLSYALHDVTTPIATLTNDATGATGIFADLADGSLYGGRDVYVTEAPTRLSIPLNNGFRGSALANSGGQIALGGSIALDPTPDNENIFSLSNPNDPSNVQLWMGFLPASLPVASFTADSPTPLGSDVYQLMLNGTVGTTQEIQASMDLENWDSLGSLYMSSPTMTFTHTNSVFSHRFYRARLLQ</sequence>
<dbReference type="Proteomes" id="UP000346198">
    <property type="component" value="Unassembled WGS sequence"/>
</dbReference>
<keyword evidence="1" id="KW-0732">Signal</keyword>
<dbReference type="SUPFAM" id="SSF51126">
    <property type="entry name" value="Pectin lyase-like"/>
    <property type="match status" value="3"/>
</dbReference>
<dbReference type="EMBL" id="CAAHFH010000001">
    <property type="protein sequence ID" value="VGO20189.1"/>
    <property type="molecule type" value="Genomic_DNA"/>
</dbReference>
<name>A0A6C2UJP9_9BACT</name>
<keyword evidence="2" id="KW-0812">Transmembrane</keyword>
<proteinExistence type="predicted"/>
<evidence type="ECO:0000313" key="3">
    <source>
        <dbReference type="EMBL" id="VGO20189.1"/>
    </source>
</evidence>
<keyword evidence="2" id="KW-0472">Membrane</keyword>
<organism evidence="3 4">
    <name type="scientific">Pontiella sulfatireligans</name>
    <dbReference type="NCBI Taxonomy" id="2750658"/>
    <lineage>
        <taxon>Bacteria</taxon>
        <taxon>Pseudomonadati</taxon>
        <taxon>Kiritimatiellota</taxon>
        <taxon>Kiritimatiellia</taxon>
        <taxon>Kiritimatiellales</taxon>
        <taxon>Pontiellaceae</taxon>
        <taxon>Pontiella</taxon>
    </lineage>
</organism>
<protein>
    <submittedName>
        <fullName evidence="3">Adhesin BmaC autotransporter</fullName>
    </submittedName>
</protein>
<dbReference type="RefSeq" id="WP_136061628.1">
    <property type="nucleotide sequence ID" value="NZ_CAAHFH010000001.1"/>
</dbReference>
<keyword evidence="4" id="KW-1185">Reference proteome</keyword>
<evidence type="ECO:0000313" key="4">
    <source>
        <dbReference type="Proteomes" id="UP000346198"/>
    </source>
</evidence>
<keyword evidence="2" id="KW-1133">Transmembrane helix</keyword>
<reference evidence="3 4" key="1">
    <citation type="submission" date="2019-04" db="EMBL/GenBank/DDBJ databases">
        <authorList>
            <person name="Van Vliet M D."/>
        </authorList>
    </citation>
    <scope>NUCLEOTIDE SEQUENCE [LARGE SCALE GENOMIC DNA]</scope>
    <source>
        <strain evidence="3 4">F21</strain>
    </source>
</reference>